<evidence type="ECO:0000256" key="9">
    <source>
        <dbReference type="ARBA" id="ARBA00023180"/>
    </source>
</evidence>
<dbReference type="GO" id="GO:0060070">
    <property type="term" value="P:canonical Wnt signaling pathway"/>
    <property type="evidence" value="ECO:0007669"/>
    <property type="project" value="TreeGrafter"/>
</dbReference>
<sequence length="248" mass="27907">MVGFLWISRLSLTILFASVLTAQFGVTSGVHCENITIPLCRHGITYNQTQMPNLLNHRNQDDAGLEVHQFFPLVKVQCSPALRHFLCVVYAPPCTVLDLPIPPCRALCQRARNGCSQLMRRFGFVWPESLRCERFPTEELCIGADAVVDDVSTTTIATTIARGTTTTARATTTEAAENCFETDVSNYKWKCDSCRPKWRRTLVRSVFKKQLHKCTNCCATQGSSSRNETRCESCAKDKRGFVCFKCNY</sequence>
<dbReference type="GO" id="GO:0005576">
    <property type="term" value="C:extracellular region"/>
    <property type="evidence" value="ECO:0007669"/>
    <property type="project" value="UniProtKB-SubCell"/>
</dbReference>
<evidence type="ECO:0000256" key="3">
    <source>
        <dbReference type="ARBA" id="ARBA00022473"/>
    </source>
</evidence>
<dbReference type="SUPFAM" id="SSF63501">
    <property type="entry name" value="Frizzled cysteine-rich domain"/>
    <property type="match status" value="1"/>
</dbReference>
<keyword evidence="6" id="KW-0732">Signal</keyword>
<dbReference type="Gene3D" id="1.10.2000.10">
    <property type="entry name" value="Frizzled cysteine-rich domain"/>
    <property type="match status" value="1"/>
</dbReference>
<dbReference type="GO" id="GO:0042813">
    <property type="term" value="F:Wnt receptor activity"/>
    <property type="evidence" value="ECO:0007669"/>
    <property type="project" value="TreeGrafter"/>
</dbReference>
<dbReference type="GO" id="GO:0090090">
    <property type="term" value="P:negative regulation of canonical Wnt signaling pathway"/>
    <property type="evidence" value="ECO:0007669"/>
    <property type="project" value="UniProtKB-ARBA"/>
</dbReference>
<keyword evidence="8 10" id="KW-1015">Disulfide bond</keyword>
<dbReference type="GO" id="GO:0030154">
    <property type="term" value="P:cell differentiation"/>
    <property type="evidence" value="ECO:0007669"/>
    <property type="project" value="UniProtKB-KW"/>
</dbReference>
<proteinExistence type="inferred from homology"/>
<dbReference type="OrthoDB" id="10053709at2759"/>
<keyword evidence="7" id="KW-0221">Differentiation</keyword>
<dbReference type="GO" id="GO:0005886">
    <property type="term" value="C:plasma membrane"/>
    <property type="evidence" value="ECO:0007669"/>
    <property type="project" value="TreeGrafter"/>
</dbReference>
<dbReference type="EMBL" id="CAIIXF020000002">
    <property type="protein sequence ID" value="CAH1776710.1"/>
    <property type="molecule type" value="Genomic_DNA"/>
</dbReference>
<dbReference type="PANTHER" id="PTHR11309">
    <property type="entry name" value="FRIZZLED"/>
    <property type="match status" value="1"/>
</dbReference>
<dbReference type="GO" id="GO:0035567">
    <property type="term" value="P:non-canonical Wnt signaling pathway"/>
    <property type="evidence" value="ECO:0007669"/>
    <property type="project" value="TreeGrafter"/>
</dbReference>
<accession>A0A8J1TFE2</accession>
<comment type="subcellular location">
    <subcellularLocation>
        <location evidence="1">Secreted</location>
    </subcellularLocation>
</comment>
<keyword evidence="9" id="KW-0325">Glycoprotein</keyword>
<evidence type="ECO:0000256" key="8">
    <source>
        <dbReference type="ARBA" id="ARBA00023157"/>
    </source>
</evidence>
<keyword evidence="5" id="KW-0879">Wnt signaling pathway</keyword>
<evidence type="ECO:0000256" key="7">
    <source>
        <dbReference type="ARBA" id="ARBA00022782"/>
    </source>
</evidence>
<protein>
    <submittedName>
        <fullName evidence="11">Uncharacterized protein</fullName>
    </submittedName>
</protein>
<dbReference type="AlphaFoldDB" id="A0A8J1TFE2"/>
<dbReference type="GO" id="GO:0017147">
    <property type="term" value="F:Wnt-protein binding"/>
    <property type="evidence" value="ECO:0007669"/>
    <property type="project" value="TreeGrafter"/>
</dbReference>
<evidence type="ECO:0000313" key="12">
    <source>
        <dbReference type="Proteomes" id="UP000749559"/>
    </source>
</evidence>
<name>A0A8J1TFE2_OWEFU</name>
<evidence type="ECO:0000256" key="10">
    <source>
        <dbReference type="PROSITE-ProRule" id="PRU00090"/>
    </source>
</evidence>
<dbReference type="PANTHER" id="PTHR11309:SF47">
    <property type="entry name" value="FRIZZLED"/>
    <property type="match status" value="1"/>
</dbReference>
<comment type="caution">
    <text evidence="10">Lacks conserved residue(s) required for the propagation of feature annotation.</text>
</comment>
<keyword evidence="3" id="KW-0217">Developmental protein</keyword>
<comment type="similarity">
    <text evidence="2">Belongs to the secreted frizzled-related protein (sFRP) family.</text>
</comment>
<dbReference type="FunFam" id="1.10.2000.10:FF:000005">
    <property type="entry name" value="secreted frizzled-related protein 4"/>
    <property type="match status" value="1"/>
</dbReference>
<dbReference type="InterPro" id="IPR036790">
    <property type="entry name" value="Frizzled_dom_sf"/>
</dbReference>
<dbReference type="Pfam" id="PF01392">
    <property type="entry name" value="Fz"/>
    <property type="match status" value="1"/>
</dbReference>
<gene>
    <name evidence="11" type="ORF">OFUS_LOCUS3860</name>
</gene>
<evidence type="ECO:0000256" key="6">
    <source>
        <dbReference type="ARBA" id="ARBA00022729"/>
    </source>
</evidence>
<comment type="caution">
    <text evidence="11">The sequence shown here is derived from an EMBL/GenBank/DDBJ whole genome shotgun (WGS) entry which is preliminary data.</text>
</comment>
<dbReference type="PROSITE" id="PS50038">
    <property type="entry name" value="FZ"/>
    <property type="match status" value="1"/>
</dbReference>
<evidence type="ECO:0000256" key="2">
    <source>
        <dbReference type="ARBA" id="ARBA00010054"/>
    </source>
</evidence>
<keyword evidence="12" id="KW-1185">Reference proteome</keyword>
<organism evidence="11 12">
    <name type="scientific">Owenia fusiformis</name>
    <name type="common">Polychaete worm</name>
    <dbReference type="NCBI Taxonomy" id="6347"/>
    <lineage>
        <taxon>Eukaryota</taxon>
        <taxon>Metazoa</taxon>
        <taxon>Spiralia</taxon>
        <taxon>Lophotrochozoa</taxon>
        <taxon>Annelida</taxon>
        <taxon>Polychaeta</taxon>
        <taxon>Sedentaria</taxon>
        <taxon>Canalipalpata</taxon>
        <taxon>Sabellida</taxon>
        <taxon>Oweniida</taxon>
        <taxon>Oweniidae</taxon>
        <taxon>Owenia</taxon>
    </lineage>
</organism>
<feature type="disulfide bond" evidence="10">
    <location>
        <begin position="108"/>
        <end position="132"/>
    </location>
</feature>
<dbReference type="InterPro" id="IPR020067">
    <property type="entry name" value="Frizzled_dom"/>
</dbReference>
<evidence type="ECO:0000256" key="5">
    <source>
        <dbReference type="ARBA" id="ARBA00022687"/>
    </source>
</evidence>
<reference evidence="11" key="1">
    <citation type="submission" date="2022-03" db="EMBL/GenBank/DDBJ databases">
        <authorList>
            <person name="Martin C."/>
        </authorList>
    </citation>
    <scope>NUCLEOTIDE SEQUENCE</scope>
</reference>
<dbReference type="InterPro" id="IPR015526">
    <property type="entry name" value="Frizzled/SFRP"/>
</dbReference>
<dbReference type="Proteomes" id="UP000749559">
    <property type="component" value="Unassembled WGS sequence"/>
</dbReference>
<dbReference type="SMART" id="SM00063">
    <property type="entry name" value="FRI"/>
    <property type="match status" value="1"/>
</dbReference>
<evidence type="ECO:0000256" key="1">
    <source>
        <dbReference type="ARBA" id="ARBA00004613"/>
    </source>
</evidence>
<keyword evidence="4" id="KW-0964">Secreted</keyword>
<evidence type="ECO:0000256" key="4">
    <source>
        <dbReference type="ARBA" id="ARBA00022525"/>
    </source>
</evidence>
<evidence type="ECO:0000313" key="11">
    <source>
        <dbReference type="EMBL" id="CAH1776710.1"/>
    </source>
</evidence>